<evidence type="ECO:0000256" key="1">
    <source>
        <dbReference type="ARBA" id="ARBA00004555"/>
    </source>
</evidence>
<gene>
    <name evidence="9" type="ORF">OSB1V03_LOCUS18414</name>
</gene>
<dbReference type="Pfam" id="PF06702">
    <property type="entry name" value="Fam20C"/>
    <property type="match status" value="1"/>
</dbReference>
<evidence type="ECO:0000256" key="3">
    <source>
        <dbReference type="ARBA" id="ARBA00023034"/>
    </source>
</evidence>
<keyword evidence="6" id="KW-0547">Nucleotide-binding</keyword>
<dbReference type="AlphaFoldDB" id="A0A7R9QDN2"/>
<dbReference type="InterPro" id="IPR024869">
    <property type="entry name" value="FAM20"/>
</dbReference>
<sequence length="130" mass="15035">DYNYHRFPRDRETDPNHFYFTDYERHNSEIASFHLDRILGFRRSPPVVGRVLNMSSEIYALSDEELLKTFFVSPANNLCFHGKCSYYCDTAHALCGHPDLLEGSFAAFLPSKDLAPRRRFSYGSVLCSID</sequence>
<dbReference type="PANTHER" id="PTHR12450">
    <property type="entry name" value="DENTIN MATRIX PROTEIN 4 PROTEIN FAM20"/>
    <property type="match status" value="1"/>
</dbReference>
<feature type="binding site" evidence="6">
    <location>
        <begin position="106"/>
        <end position="109"/>
    </location>
    <ligand>
        <name>ATP</name>
        <dbReference type="ChEBI" id="CHEBI:30616"/>
    </ligand>
</feature>
<evidence type="ECO:0000256" key="5">
    <source>
        <dbReference type="ARBA" id="ARBA00023180"/>
    </source>
</evidence>
<evidence type="ECO:0000313" key="10">
    <source>
        <dbReference type="Proteomes" id="UP000759131"/>
    </source>
</evidence>
<dbReference type="GO" id="GO:0004674">
    <property type="term" value="F:protein serine/threonine kinase activity"/>
    <property type="evidence" value="ECO:0007669"/>
    <property type="project" value="TreeGrafter"/>
</dbReference>
<dbReference type="OrthoDB" id="8583677at2759"/>
<feature type="binding site" evidence="6">
    <location>
        <position position="24"/>
    </location>
    <ligand>
        <name>ATP</name>
        <dbReference type="ChEBI" id="CHEBI:30616"/>
    </ligand>
</feature>
<dbReference type="InterPro" id="IPR009581">
    <property type="entry name" value="FAM20_C"/>
</dbReference>
<evidence type="ECO:0000256" key="7">
    <source>
        <dbReference type="PIRSR" id="PIRSR624869-3"/>
    </source>
</evidence>
<proteinExistence type="inferred from homology"/>
<keyword evidence="3" id="KW-0333">Golgi apparatus</keyword>
<evidence type="ECO:0000313" key="9">
    <source>
        <dbReference type="EMBL" id="CAD7640905.1"/>
    </source>
</evidence>
<feature type="domain" description="FAM20 C-terminal" evidence="8">
    <location>
        <begin position="70"/>
        <end position="119"/>
    </location>
</feature>
<dbReference type="GO" id="GO:0046872">
    <property type="term" value="F:metal ion binding"/>
    <property type="evidence" value="ECO:0007669"/>
    <property type="project" value="UniProtKB-KW"/>
</dbReference>
<evidence type="ECO:0000256" key="4">
    <source>
        <dbReference type="ARBA" id="ARBA00023157"/>
    </source>
</evidence>
<dbReference type="Proteomes" id="UP000759131">
    <property type="component" value="Unassembled WGS sequence"/>
</dbReference>
<dbReference type="GO" id="GO:0005524">
    <property type="term" value="F:ATP binding"/>
    <property type="evidence" value="ECO:0007669"/>
    <property type="project" value="UniProtKB-KW"/>
</dbReference>
<evidence type="ECO:0000256" key="6">
    <source>
        <dbReference type="PIRSR" id="PIRSR624869-2"/>
    </source>
</evidence>
<keyword evidence="7" id="KW-0464">Manganese</keyword>
<name>A0A7R9QDN2_9ACAR</name>
<dbReference type="PANTHER" id="PTHR12450:SF22">
    <property type="entry name" value="EXTRACELLULAR SERINE_THREONINE PROTEIN CG31145"/>
    <property type="match status" value="1"/>
</dbReference>
<comment type="similarity">
    <text evidence="2">Belongs to the FAM20 family.</text>
</comment>
<dbReference type="EMBL" id="OC878991">
    <property type="protein sequence ID" value="CAD7640905.1"/>
    <property type="molecule type" value="Genomic_DNA"/>
</dbReference>
<reference evidence="9" key="1">
    <citation type="submission" date="2020-11" db="EMBL/GenBank/DDBJ databases">
        <authorList>
            <person name="Tran Van P."/>
        </authorList>
    </citation>
    <scope>NUCLEOTIDE SEQUENCE</scope>
</reference>
<feature type="non-terminal residue" evidence="9">
    <location>
        <position position="1"/>
    </location>
</feature>
<keyword evidence="4" id="KW-1015">Disulfide bond</keyword>
<dbReference type="GO" id="GO:0005794">
    <property type="term" value="C:Golgi apparatus"/>
    <property type="evidence" value="ECO:0007669"/>
    <property type="project" value="UniProtKB-SubCell"/>
</dbReference>
<comment type="cofactor">
    <cofactor evidence="7">
        <name>Mn(2+)</name>
        <dbReference type="ChEBI" id="CHEBI:29035"/>
    </cofactor>
</comment>
<comment type="subcellular location">
    <subcellularLocation>
        <location evidence="1">Golgi apparatus</location>
    </subcellularLocation>
</comment>
<keyword evidence="10" id="KW-1185">Reference proteome</keyword>
<feature type="binding site" evidence="7">
    <location>
        <position position="24"/>
    </location>
    <ligand>
        <name>Mn(2+)</name>
        <dbReference type="ChEBI" id="CHEBI:29035"/>
    </ligand>
</feature>
<keyword evidence="5" id="KW-0325">Glycoprotein</keyword>
<keyword evidence="6" id="KW-0067">ATP-binding</keyword>
<dbReference type="EMBL" id="CAJPIZ010024416">
    <property type="protein sequence ID" value="CAG2118462.1"/>
    <property type="molecule type" value="Genomic_DNA"/>
</dbReference>
<accession>A0A7R9QDN2</accession>
<protein>
    <recommendedName>
        <fullName evidence="8">FAM20 C-terminal domain-containing protein</fullName>
    </recommendedName>
</protein>
<evidence type="ECO:0000259" key="8">
    <source>
        <dbReference type="Pfam" id="PF06702"/>
    </source>
</evidence>
<evidence type="ECO:0000256" key="2">
    <source>
        <dbReference type="ARBA" id="ARBA00006557"/>
    </source>
</evidence>
<keyword evidence="7" id="KW-0479">Metal-binding</keyword>
<organism evidence="9">
    <name type="scientific">Medioppia subpectinata</name>
    <dbReference type="NCBI Taxonomy" id="1979941"/>
    <lineage>
        <taxon>Eukaryota</taxon>
        <taxon>Metazoa</taxon>
        <taxon>Ecdysozoa</taxon>
        <taxon>Arthropoda</taxon>
        <taxon>Chelicerata</taxon>
        <taxon>Arachnida</taxon>
        <taxon>Acari</taxon>
        <taxon>Acariformes</taxon>
        <taxon>Sarcoptiformes</taxon>
        <taxon>Oribatida</taxon>
        <taxon>Brachypylina</taxon>
        <taxon>Oppioidea</taxon>
        <taxon>Oppiidae</taxon>
        <taxon>Medioppia</taxon>
    </lineage>
</organism>